<evidence type="ECO:0000313" key="2">
    <source>
        <dbReference type="EMBL" id="GHA43291.1"/>
    </source>
</evidence>
<feature type="region of interest" description="Disordered" evidence="1">
    <location>
        <begin position="1"/>
        <end position="21"/>
    </location>
</feature>
<protein>
    <recommendedName>
        <fullName evidence="4">YqcI/YcgG family protein</fullName>
    </recommendedName>
</protein>
<evidence type="ECO:0008006" key="4">
    <source>
        <dbReference type="Google" id="ProtNLM"/>
    </source>
</evidence>
<reference evidence="2" key="2">
    <citation type="submission" date="2020-09" db="EMBL/GenBank/DDBJ databases">
        <authorList>
            <person name="Sun Q."/>
            <person name="Kim S."/>
        </authorList>
    </citation>
    <scope>NUCLEOTIDE SEQUENCE</scope>
    <source>
        <strain evidence="2">KCTC 12719</strain>
    </source>
</reference>
<feature type="compositionally biased region" description="Polar residues" evidence="1">
    <location>
        <begin position="1"/>
        <end position="15"/>
    </location>
</feature>
<reference evidence="2" key="1">
    <citation type="journal article" date="2014" name="Int. J. Syst. Evol. Microbiol.">
        <title>Complete genome sequence of Corynebacterium casei LMG S-19264T (=DSM 44701T), isolated from a smear-ripened cheese.</title>
        <authorList>
            <consortium name="US DOE Joint Genome Institute (JGI-PGF)"/>
            <person name="Walter F."/>
            <person name="Albersmeier A."/>
            <person name="Kalinowski J."/>
            <person name="Ruckert C."/>
        </authorList>
    </citation>
    <scope>NUCLEOTIDE SEQUENCE</scope>
    <source>
        <strain evidence="2">KCTC 12719</strain>
    </source>
</reference>
<comment type="caution">
    <text evidence="2">The sequence shown here is derived from an EMBL/GenBank/DDBJ whole genome shotgun (WGS) entry which is preliminary data.</text>
</comment>
<dbReference type="AlphaFoldDB" id="A0A918SHJ8"/>
<proteinExistence type="predicted"/>
<sequence length="231" mass="27008">MDTNTTTKTETPASESDQKMESQFEDFILENNHPCVMAQSVFTQKQVDFHVYEELGTSTSANQILKDIKRYLGKYDFNSNDFFTFIAAFRNSETFTELEFEKLMWQQLQHIHEADEADWDPEVSPDTRSKNFSFSIAGQAFYMVGMHPGSSRIARQSPFPVMVFNLHWQFEKLREMGAYDNVRTKIRERDFELQGSNNPMLEDFGEKSEARQYSGRAVEEAWKCPFLNHKL</sequence>
<evidence type="ECO:0000313" key="3">
    <source>
        <dbReference type="Proteomes" id="UP000610456"/>
    </source>
</evidence>
<dbReference type="PANTHER" id="PTHR40045:SF1">
    <property type="entry name" value="YQCI_YCGG FAMILY PROTEIN"/>
    <property type="match status" value="1"/>
</dbReference>
<dbReference type="Pfam" id="PF08892">
    <property type="entry name" value="YqcI_YcgG"/>
    <property type="match status" value="1"/>
</dbReference>
<dbReference type="NCBIfam" id="NF041366">
    <property type="entry name" value="GntA_guanitoxin"/>
    <property type="match status" value="1"/>
</dbReference>
<dbReference type="PANTHER" id="PTHR40045">
    <property type="entry name" value="YCGG FAMILY PROTEIN"/>
    <property type="match status" value="1"/>
</dbReference>
<dbReference type="RefSeq" id="WP_189605176.1">
    <property type="nucleotide sequence ID" value="NZ_BMXB01000011.1"/>
</dbReference>
<organism evidence="2 3">
    <name type="scientific">Salinimicrobium marinum</name>
    <dbReference type="NCBI Taxonomy" id="680283"/>
    <lineage>
        <taxon>Bacteria</taxon>
        <taxon>Pseudomonadati</taxon>
        <taxon>Bacteroidota</taxon>
        <taxon>Flavobacteriia</taxon>
        <taxon>Flavobacteriales</taxon>
        <taxon>Flavobacteriaceae</taxon>
        <taxon>Salinimicrobium</taxon>
    </lineage>
</organism>
<name>A0A918SHJ8_9FLAO</name>
<dbReference type="Proteomes" id="UP000610456">
    <property type="component" value="Unassembled WGS sequence"/>
</dbReference>
<keyword evidence="3" id="KW-1185">Reference proteome</keyword>
<dbReference type="EMBL" id="BMXB01000011">
    <property type="protein sequence ID" value="GHA43291.1"/>
    <property type="molecule type" value="Genomic_DNA"/>
</dbReference>
<dbReference type="InterPro" id="IPR014988">
    <property type="entry name" value="Uncharacterised_YqcI/YcgG"/>
</dbReference>
<accession>A0A918SHJ8</accession>
<gene>
    <name evidence="2" type="ORF">GCM10007103_25720</name>
</gene>
<evidence type="ECO:0000256" key="1">
    <source>
        <dbReference type="SAM" id="MobiDB-lite"/>
    </source>
</evidence>